<comment type="caution">
    <text evidence="1">The sequence shown here is derived from an EMBL/GenBank/DDBJ whole genome shotgun (WGS) entry which is preliminary data.</text>
</comment>
<name>A0A2G5VQJ1_9PELO</name>
<protein>
    <submittedName>
        <fullName evidence="1">Uncharacterized protein</fullName>
    </submittedName>
</protein>
<organism evidence="1 2">
    <name type="scientific">Caenorhabditis nigoni</name>
    <dbReference type="NCBI Taxonomy" id="1611254"/>
    <lineage>
        <taxon>Eukaryota</taxon>
        <taxon>Metazoa</taxon>
        <taxon>Ecdysozoa</taxon>
        <taxon>Nematoda</taxon>
        <taxon>Chromadorea</taxon>
        <taxon>Rhabditida</taxon>
        <taxon>Rhabditina</taxon>
        <taxon>Rhabditomorpha</taxon>
        <taxon>Rhabditoidea</taxon>
        <taxon>Rhabditidae</taxon>
        <taxon>Peloderinae</taxon>
        <taxon>Caenorhabditis</taxon>
    </lineage>
</organism>
<dbReference type="AlphaFoldDB" id="A0A2G5VQJ1"/>
<reference evidence="2" key="1">
    <citation type="submission" date="2017-10" db="EMBL/GenBank/DDBJ databases">
        <title>Rapid genome shrinkage in a self-fertile nematode reveals novel sperm competition proteins.</title>
        <authorList>
            <person name="Yin D."/>
            <person name="Schwarz E.M."/>
            <person name="Thomas C.G."/>
            <person name="Felde R.L."/>
            <person name="Korf I.F."/>
            <person name="Cutter A.D."/>
            <person name="Schartner C.M."/>
            <person name="Ralston E.J."/>
            <person name="Meyer B.J."/>
            <person name="Haag E.S."/>
        </authorList>
    </citation>
    <scope>NUCLEOTIDE SEQUENCE [LARGE SCALE GENOMIC DNA]</scope>
    <source>
        <strain evidence="2">JU1422</strain>
    </source>
</reference>
<accession>A0A2G5VQJ1</accession>
<dbReference type="EMBL" id="PDUG01000001">
    <property type="protein sequence ID" value="PIC54054.1"/>
    <property type="molecule type" value="Genomic_DNA"/>
</dbReference>
<sequence>MKFIDFCRWASPKMMRIRTDNRKKHILLDLGHSETIQDQIGFIRITQFIRIQVIGAKWPVGPEKWERTLKWMRDLDPKFEFPAEEQIVDF</sequence>
<evidence type="ECO:0000313" key="2">
    <source>
        <dbReference type="Proteomes" id="UP000230233"/>
    </source>
</evidence>
<proteinExistence type="predicted"/>
<gene>
    <name evidence="1" type="primary">Cnig_chr_I.g3472</name>
    <name evidence="1" type="ORF">B9Z55_003472</name>
</gene>
<keyword evidence="2" id="KW-1185">Reference proteome</keyword>
<dbReference type="Proteomes" id="UP000230233">
    <property type="component" value="Chromosome I"/>
</dbReference>
<evidence type="ECO:0000313" key="1">
    <source>
        <dbReference type="EMBL" id="PIC54054.1"/>
    </source>
</evidence>